<dbReference type="SUPFAM" id="SSF53335">
    <property type="entry name" value="S-adenosyl-L-methionine-dependent methyltransferases"/>
    <property type="match status" value="1"/>
</dbReference>
<keyword evidence="18" id="KW-1185">Reference proteome</keyword>
<dbReference type="Gene3D" id="1.10.260.170">
    <property type="match status" value="1"/>
</dbReference>
<evidence type="ECO:0000256" key="8">
    <source>
        <dbReference type="ARBA" id="ARBA00022737"/>
    </source>
</evidence>
<feature type="binding site" evidence="15">
    <location>
        <begin position="221"/>
        <end position="222"/>
    </location>
    <ligand>
        <name>S-adenosyl-L-methionine</name>
        <dbReference type="ChEBI" id="CHEBI:59789"/>
    </ligand>
</feature>
<accession>A0A3N4M408</accession>
<evidence type="ECO:0000256" key="12">
    <source>
        <dbReference type="ARBA" id="ARBA00023242"/>
    </source>
</evidence>
<dbReference type="GO" id="GO:0032259">
    <property type="term" value="P:methylation"/>
    <property type="evidence" value="ECO:0007669"/>
    <property type="project" value="UniProtKB-KW"/>
</dbReference>
<evidence type="ECO:0000256" key="1">
    <source>
        <dbReference type="ARBA" id="ARBA00003482"/>
    </source>
</evidence>
<dbReference type="GO" id="GO:0140956">
    <property type="term" value="F:histone H3K79 trimethyltransferase activity"/>
    <property type="evidence" value="ECO:0007669"/>
    <property type="project" value="UniProtKB-EC"/>
</dbReference>
<protein>
    <recommendedName>
        <fullName evidence="4">Histone-lysine N-methyltransferase, H3 lysine-79 specific</fullName>
        <ecNumber evidence="3">2.1.1.360</ecNumber>
    </recommendedName>
    <alternativeName>
        <fullName evidence="13">Histone H3-K79 methyltransferase</fullName>
    </alternativeName>
</protein>
<dbReference type="Gene3D" id="3.40.50.150">
    <property type="entry name" value="Vaccinia Virus protein VP39"/>
    <property type="match status" value="1"/>
</dbReference>
<dbReference type="Proteomes" id="UP000267821">
    <property type="component" value="Unassembled WGS sequence"/>
</dbReference>
<evidence type="ECO:0000313" key="18">
    <source>
        <dbReference type="Proteomes" id="UP000267821"/>
    </source>
</evidence>
<keyword evidence="9" id="KW-0156">Chromatin regulator</keyword>
<keyword evidence="11" id="KW-0804">Transcription</keyword>
<dbReference type="GO" id="GO:0006281">
    <property type="term" value="P:DNA repair"/>
    <property type="evidence" value="ECO:0007669"/>
    <property type="project" value="InterPro"/>
</dbReference>
<dbReference type="CDD" id="cd02440">
    <property type="entry name" value="AdoMet_MTases"/>
    <property type="match status" value="1"/>
</dbReference>
<feature type="domain" description="DOT1" evidence="16">
    <location>
        <begin position="9"/>
        <end position="329"/>
    </location>
</feature>
<dbReference type="PANTHER" id="PTHR21451">
    <property type="entry name" value="HISTONE H3 METHYLTRANSFERASE"/>
    <property type="match status" value="1"/>
</dbReference>
<dbReference type="GO" id="GO:0000786">
    <property type="term" value="C:nucleosome"/>
    <property type="evidence" value="ECO:0007669"/>
    <property type="project" value="InterPro"/>
</dbReference>
<evidence type="ECO:0000256" key="13">
    <source>
        <dbReference type="ARBA" id="ARBA00029821"/>
    </source>
</evidence>
<dbReference type="GO" id="GO:0031509">
    <property type="term" value="P:subtelomeric heterochromatin formation"/>
    <property type="evidence" value="ECO:0007669"/>
    <property type="project" value="InterPro"/>
</dbReference>
<evidence type="ECO:0000256" key="3">
    <source>
        <dbReference type="ARBA" id="ARBA00012190"/>
    </source>
</evidence>
<evidence type="ECO:0000256" key="11">
    <source>
        <dbReference type="ARBA" id="ARBA00023163"/>
    </source>
</evidence>
<evidence type="ECO:0000256" key="14">
    <source>
        <dbReference type="ARBA" id="ARBA00047770"/>
    </source>
</evidence>
<dbReference type="InterPro" id="IPR021162">
    <property type="entry name" value="Dot1"/>
</dbReference>
<evidence type="ECO:0000256" key="6">
    <source>
        <dbReference type="ARBA" id="ARBA00022679"/>
    </source>
</evidence>
<evidence type="ECO:0000256" key="7">
    <source>
        <dbReference type="ARBA" id="ARBA00022691"/>
    </source>
</evidence>
<feature type="binding site" evidence="15">
    <location>
        <position position="185"/>
    </location>
    <ligand>
        <name>S-adenosyl-L-methionine</name>
        <dbReference type="ChEBI" id="CHEBI:59789"/>
    </ligand>
</feature>
<dbReference type="STRING" id="1051890.A0A3N4M408"/>
<keyword evidence="7 15" id="KW-0949">S-adenosyl-L-methionine</keyword>
<keyword evidence="12" id="KW-0539">Nucleus</keyword>
<keyword evidence="5 17" id="KW-0489">Methyltransferase</keyword>
<keyword evidence="6 17" id="KW-0808">Transferase</keyword>
<dbReference type="PIRSF" id="PIRSF017570">
    <property type="entry name" value="Histone_H3-K79_MeTrfase"/>
    <property type="match status" value="1"/>
</dbReference>
<name>A0A3N4M408_9PEZI</name>
<evidence type="ECO:0000256" key="15">
    <source>
        <dbReference type="PIRSR" id="PIRSR017570-1"/>
    </source>
</evidence>
<sequence length="329" mass="37155">MDRYMLVQHRDNDEFKPIGDITATIEMVAEQLLSPKHRIPIVSEDVEADGVILKIRRAMRRGDPKLLEEAIEKYNKLIRTYRKSGVLQKNIEKLGKSGMGIPLAFSEHVLAQSYARSVALEVDALRKYEAFSNNVYGELLPKFTSKLFKEAKLRPDQVFVDLGSGTGNVVLHAAIEVGCESWGCEMMEKACELADAQAREFEARCILWGLKPGKVTLEKGDFLENEAIANVLRRADVLLVNNYAFDSSLNARLIDMFLDLKEGTQIISLKSFVPPNHVITPRNVDSPVNLLRVEEKEYFSGCVSWTNAPGRYYVATVDRSMLRAFLDEH</sequence>
<evidence type="ECO:0000256" key="2">
    <source>
        <dbReference type="ARBA" id="ARBA00004123"/>
    </source>
</evidence>
<dbReference type="PANTHER" id="PTHR21451:SF0">
    <property type="entry name" value="HISTONE-LYSINE N-METHYLTRANSFERASE, H3 LYSINE-79 SPECIFIC"/>
    <property type="match status" value="1"/>
</dbReference>
<evidence type="ECO:0000256" key="5">
    <source>
        <dbReference type="ARBA" id="ARBA00022603"/>
    </source>
</evidence>
<evidence type="ECO:0000256" key="4">
    <source>
        <dbReference type="ARBA" id="ARBA00020987"/>
    </source>
</evidence>
<dbReference type="FunFam" id="3.40.50.150:FF:000033">
    <property type="entry name" value="Histone-lysine N-methyltransferase, H3 lysine-79 specific"/>
    <property type="match status" value="1"/>
</dbReference>
<dbReference type="InterPro" id="IPR030445">
    <property type="entry name" value="H3-K79_meTrfase"/>
</dbReference>
<dbReference type="InterPro" id="IPR029063">
    <property type="entry name" value="SAM-dependent_MTases_sf"/>
</dbReference>
<dbReference type="GO" id="GO:0000077">
    <property type="term" value="P:DNA damage checkpoint signaling"/>
    <property type="evidence" value="ECO:0007669"/>
    <property type="project" value="InterPro"/>
</dbReference>
<feature type="binding site" evidence="15">
    <location>
        <begin position="136"/>
        <end position="139"/>
    </location>
    <ligand>
        <name>S-adenosyl-L-methionine</name>
        <dbReference type="ChEBI" id="CHEBI:59789"/>
    </ligand>
</feature>
<dbReference type="InterPro" id="IPR025789">
    <property type="entry name" value="DOT1_dom"/>
</dbReference>
<organism evidence="17 18">
    <name type="scientific">Terfezia boudieri ATCC MYA-4762</name>
    <dbReference type="NCBI Taxonomy" id="1051890"/>
    <lineage>
        <taxon>Eukaryota</taxon>
        <taxon>Fungi</taxon>
        <taxon>Dikarya</taxon>
        <taxon>Ascomycota</taxon>
        <taxon>Pezizomycotina</taxon>
        <taxon>Pezizomycetes</taxon>
        <taxon>Pezizales</taxon>
        <taxon>Pezizaceae</taxon>
        <taxon>Terfezia</taxon>
    </lineage>
</organism>
<keyword evidence="8" id="KW-0677">Repeat</keyword>
<dbReference type="GO" id="GO:0005634">
    <property type="term" value="C:nucleus"/>
    <property type="evidence" value="ECO:0007669"/>
    <property type="project" value="UniProtKB-SubCell"/>
</dbReference>
<dbReference type="GO" id="GO:0000781">
    <property type="term" value="C:chromosome, telomeric region"/>
    <property type="evidence" value="ECO:0007669"/>
    <property type="project" value="GOC"/>
</dbReference>
<dbReference type="PROSITE" id="PS51569">
    <property type="entry name" value="DOT1"/>
    <property type="match status" value="1"/>
</dbReference>
<comment type="function">
    <text evidence="1">Histone methyltransferase that specifically trimethylates histone H3 to form H3K79me3. This methylation is required for telomere silencing and for the pachytene checkpoint during the meiotic cell cycle by allowing the recruitment of RAD9 to double strand breaks. Nucleosomes are preferred as substrate compared to free histone.</text>
</comment>
<comment type="subcellular location">
    <subcellularLocation>
        <location evidence="2">Nucleus</location>
    </subcellularLocation>
</comment>
<dbReference type="FunCoup" id="A0A3N4M408">
    <property type="interactions" value="27"/>
</dbReference>
<feature type="binding site" evidence="15">
    <location>
        <begin position="159"/>
        <end position="168"/>
    </location>
    <ligand>
        <name>S-adenosyl-L-methionine</name>
        <dbReference type="ChEBI" id="CHEBI:59789"/>
    </ligand>
</feature>
<dbReference type="GO" id="GO:0042393">
    <property type="term" value="F:histone binding"/>
    <property type="evidence" value="ECO:0007669"/>
    <property type="project" value="InterPro"/>
</dbReference>
<proteinExistence type="predicted"/>
<keyword evidence="10" id="KW-0805">Transcription regulation</keyword>
<gene>
    <name evidence="17" type="ORF">L211DRAFT_775300</name>
</gene>
<comment type="catalytic activity">
    <reaction evidence="14">
        <text>L-lysyl(79)-[histone H3] + 3 S-adenosyl-L-methionine = N(6),N(6),N(6)-trimethyl-L-lysyl(79)-[histone H3] + 3 S-adenosyl-L-homocysteine + 3 H(+)</text>
        <dbReference type="Rhea" id="RHEA:60328"/>
        <dbReference type="Rhea" id="RHEA-COMP:15549"/>
        <dbReference type="Rhea" id="RHEA-COMP:15552"/>
        <dbReference type="ChEBI" id="CHEBI:15378"/>
        <dbReference type="ChEBI" id="CHEBI:29969"/>
        <dbReference type="ChEBI" id="CHEBI:57856"/>
        <dbReference type="ChEBI" id="CHEBI:59789"/>
        <dbReference type="ChEBI" id="CHEBI:61961"/>
        <dbReference type="EC" id="2.1.1.360"/>
    </reaction>
</comment>
<evidence type="ECO:0000259" key="16">
    <source>
        <dbReference type="PROSITE" id="PS51569"/>
    </source>
</evidence>
<evidence type="ECO:0000256" key="10">
    <source>
        <dbReference type="ARBA" id="ARBA00023015"/>
    </source>
</evidence>
<dbReference type="InParanoid" id="A0A3N4M408"/>
<dbReference type="EMBL" id="ML121527">
    <property type="protein sequence ID" value="RPB29883.1"/>
    <property type="molecule type" value="Genomic_DNA"/>
</dbReference>
<dbReference type="Pfam" id="PF08123">
    <property type="entry name" value="DOT1"/>
    <property type="match status" value="1"/>
</dbReference>
<reference evidence="17 18" key="1">
    <citation type="journal article" date="2018" name="Nat. Ecol. Evol.">
        <title>Pezizomycetes genomes reveal the molecular basis of ectomycorrhizal truffle lifestyle.</title>
        <authorList>
            <person name="Murat C."/>
            <person name="Payen T."/>
            <person name="Noel B."/>
            <person name="Kuo A."/>
            <person name="Morin E."/>
            <person name="Chen J."/>
            <person name="Kohler A."/>
            <person name="Krizsan K."/>
            <person name="Balestrini R."/>
            <person name="Da Silva C."/>
            <person name="Montanini B."/>
            <person name="Hainaut M."/>
            <person name="Levati E."/>
            <person name="Barry K.W."/>
            <person name="Belfiori B."/>
            <person name="Cichocki N."/>
            <person name="Clum A."/>
            <person name="Dockter R.B."/>
            <person name="Fauchery L."/>
            <person name="Guy J."/>
            <person name="Iotti M."/>
            <person name="Le Tacon F."/>
            <person name="Lindquist E.A."/>
            <person name="Lipzen A."/>
            <person name="Malagnac F."/>
            <person name="Mello A."/>
            <person name="Molinier V."/>
            <person name="Miyauchi S."/>
            <person name="Poulain J."/>
            <person name="Riccioni C."/>
            <person name="Rubini A."/>
            <person name="Sitrit Y."/>
            <person name="Splivallo R."/>
            <person name="Traeger S."/>
            <person name="Wang M."/>
            <person name="Zifcakova L."/>
            <person name="Wipf D."/>
            <person name="Zambonelli A."/>
            <person name="Paolocci F."/>
            <person name="Nowrousian M."/>
            <person name="Ottonello S."/>
            <person name="Baldrian P."/>
            <person name="Spatafora J.W."/>
            <person name="Henrissat B."/>
            <person name="Nagy L.G."/>
            <person name="Aury J.M."/>
            <person name="Wincker P."/>
            <person name="Grigoriev I.V."/>
            <person name="Bonfante P."/>
            <person name="Martin F.M."/>
        </authorList>
    </citation>
    <scope>NUCLEOTIDE SEQUENCE [LARGE SCALE GENOMIC DNA]</scope>
    <source>
        <strain evidence="17 18">ATCC MYA-4762</strain>
    </source>
</reference>
<evidence type="ECO:0000256" key="9">
    <source>
        <dbReference type="ARBA" id="ARBA00022853"/>
    </source>
</evidence>
<dbReference type="OrthoDB" id="443402at2759"/>
<dbReference type="AlphaFoldDB" id="A0A3N4M408"/>
<dbReference type="EC" id="2.1.1.360" evidence="3"/>
<evidence type="ECO:0000313" key="17">
    <source>
        <dbReference type="EMBL" id="RPB29883.1"/>
    </source>
</evidence>